<accession>A0A2W1BMS3</accession>
<proteinExistence type="predicted"/>
<evidence type="ECO:0000313" key="1">
    <source>
        <dbReference type="EMBL" id="PZC74176.1"/>
    </source>
</evidence>
<keyword evidence="2" id="KW-1185">Reference proteome</keyword>
<reference evidence="1 2" key="1">
    <citation type="journal article" date="2017" name="BMC Biol.">
        <title>Genomic innovations, transcriptional plasticity and gene loss underlying the evolution and divergence of two highly polyphagous and invasive Helicoverpa pest species.</title>
        <authorList>
            <person name="Pearce S.L."/>
            <person name="Clarke D.F."/>
            <person name="East P.D."/>
            <person name="Elfekih S."/>
            <person name="Gordon K.H."/>
            <person name="Jermiin L.S."/>
            <person name="McGaughran A."/>
            <person name="Oakeshott J.G."/>
            <person name="Papanikolaou A."/>
            <person name="Perera O.P."/>
            <person name="Rane R.V."/>
            <person name="Richards S."/>
            <person name="Tay W.T."/>
            <person name="Walsh T.K."/>
            <person name="Anderson A."/>
            <person name="Anderson C.J."/>
            <person name="Asgari S."/>
            <person name="Board P.G."/>
            <person name="Bretschneider A."/>
            <person name="Campbell P.M."/>
            <person name="Chertemps T."/>
            <person name="Christeller J.T."/>
            <person name="Coppin C.W."/>
            <person name="Downes S.J."/>
            <person name="Duan G."/>
            <person name="Farnsworth C.A."/>
            <person name="Good R.T."/>
            <person name="Han L.B."/>
            <person name="Han Y.C."/>
            <person name="Hatje K."/>
            <person name="Horne I."/>
            <person name="Huang Y.P."/>
            <person name="Hughes D.S."/>
            <person name="Jacquin-Joly E."/>
            <person name="James W."/>
            <person name="Jhangiani S."/>
            <person name="Kollmar M."/>
            <person name="Kuwar S.S."/>
            <person name="Li S."/>
            <person name="Liu N.Y."/>
            <person name="Maibeche M.T."/>
            <person name="Miller J.R."/>
            <person name="Montagne N."/>
            <person name="Perry T."/>
            <person name="Qu J."/>
            <person name="Song S.V."/>
            <person name="Sutton G.G."/>
            <person name="Vogel H."/>
            <person name="Walenz B.P."/>
            <person name="Xu W."/>
            <person name="Zhang H.J."/>
            <person name="Zou Z."/>
            <person name="Batterham P."/>
            <person name="Edwards O.R."/>
            <person name="Feyereisen R."/>
            <person name="Gibbs R.A."/>
            <person name="Heckel D.G."/>
            <person name="McGrath A."/>
            <person name="Robin C."/>
            <person name="Scherer S.E."/>
            <person name="Worley K.C."/>
            <person name="Wu Y.D."/>
        </authorList>
    </citation>
    <scope>NUCLEOTIDE SEQUENCE [LARGE SCALE GENOMIC DNA]</scope>
    <source>
        <strain evidence="1">Harm_GR_Male_#8</strain>
        <tissue evidence="1">Whole organism</tissue>
    </source>
</reference>
<gene>
    <name evidence="1" type="primary">HaOG208248</name>
    <name evidence="1" type="ORF">B5X24_HaOG208248</name>
</gene>
<dbReference type="Proteomes" id="UP000249218">
    <property type="component" value="Unassembled WGS sequence"/>
</dbReference>
<name>A0A2W1BMS3_HELAM</name>
<organism evidence="1 2">
    <name type="scientific">Helicoverpa armigera</name>
    <name type="common">Cotton bollworm</name>
    <name type="synonym">Heliothis armigera</name>
    <dbReference type="NCBI Taxonomy" id="29058"/>
    <lineage>
        <taxon>Eukaryota</taxon>
        <taxon>Metazoa</taxon>
        <taxon>Ecdysozoa</taxon>
        <taxon>Arthropoda</taxon>
        <taxon>Hexapoda</taxon>
        <taxon>Insecta</taxon>
        <taxon>Pterygota</taxon>
        <taxon>Neoptera</taxon>
        <taxon>Endopterygota</taxon>
        <taxon>Lepidoptera</taxon>
        <taxon>Glossata</taxon>
        <taxon>Ditrysia</taxon>
        <taxon>Noctuoidea</taxon>
        <taxon>Noctuidae</taxon>
        <taxon>Heliothinae</taxon>
        <taxon>Helicoverpa</taxon>
    </lineage>
</organism>
<protein>
    <submittedName>
        <fullName evidence="1">Uncharacterized protein</fullName>
    </submittedName>
</protein>
<sequence length="77" mass="8615">MSCLKSHLISRAFPQLCWGWIPVQPDAAEYQCFTKSDCLADVLNPATRQLNTPCPERMANHCVMFEGQAIISANIMT</sequence>
<dbReference type="AlphaFoldDB" id="A0A2W1BMS3"/>
<dbReference type="EMBL" id="KZ150065">
    <property type="protein sequence ID" value="PZC74176.1"/>
    <property type="molecule type" value="Genomic_DNA"/>
</dbReference>
<evidence type="ECO:0000313" key="2">
    <source>
        <dbReference type="Proteomes" id="UP000249218"/>
    </source>
</evidence>